<dbReference type="InterPro" id="IPR031717">
    <property type="entry name" value="ODO-1/KGD_C"/>
</dbReference>
<dbReference type="InterPro" id="IPR029061">
    <property type="entry name" value="THDP-binding"/>
</dbReference>
<dbReference type="PANTHER" id="PTHR23152:SF4">
    <property type="entry name" value="2-OXOADIPATE DEHYDROGENASE COMPLEX COMPONENT E1"/>
    <property type="match status" value="1"/>
</dbReference>
<keyword evidence="5" id="KW-0786">Thiamine pyrophosphate</keyword>
<comment type="similarity">
    <text evidence="3">Belongs to the alpha-ketoglutarate dehydrogenase family.</text>
</comment>
<accession>A0A4U5LXX9</accession>
<dbReference type="GO" id="GO:0030976">
    <property type="term" value="F:thiamine pyrophosphate binding"/>
    <property type="evidence" value="ECO:0007669"/>
    <property type="project" value="InterPro"/>
</dbReference>
<reference evidence="8 9" key="1">
    <citation type="journal article" date="2015" name="Genome Biol.">
        <title>Comparative genomics of Steinernema reveals deeply conserved gene regulatory networks.</title>
        <authorList>
            <person name="Dillman A.R."/>
            <person name="Macchietto M."/>
            <person name="Porter C.F."/>
            <person name="Rogers A."/>
            <person name="Williams B."/>
            <person name="Antoshechkin I."/>
            <person name="Lee M.M."/>
            <person name="Goodwin Z."/>
            <person name="Lu X."/>
            <person name="Lewis E.E."/>
            <person name="Goodrich-Blair H."/>
            <person name="Stock S.P."/>
            <person name="Adams B.J."/>
            <person name="Sternberg P.W."/>
            <person name="Mortazavi A."/>
        </authorList>
    </citation>
    <scope>NUCLEOTIDE SEQUENCE [LARGE SCALE GENOMIC DNA]</scope>
    <source>
        <strain evidence="8 9">ALL</strain>
    </source>
</reference>
<dbReference type="STRING" id="34508.A0A4U5LXX9"/>
<evidence type="ECO:0000256" key="1">
    <source>
        <dbReference type="ARBA" id="ARBA00001964"/>
    </source>
</evidence>
<dbReference type="Pfam" id="PF16870">
    <property type="entry name" value="OxoGdeHyase_C"/>
    <property type="match status" value="1"/>
</dbReference>
<evidence type="ECO:0000256" key="6">
    <source>
        <dbReference type="ARBA" id="ARBA00023128"/>
    </source>
</evidence>
<dbReference type="GO" id="GO:0005739">
    <property type="term" value="C:mitochondrion"/>
    <property type="evidence" value="ECO:0007669"/>
    <property type="project" value="UniProtKB-SubCell"/>
</dbReference>
<dbReference type="SMART" id="SM00861">
    <property type="entry name" value="Transket_pyr"/>
    <property type="match status" value="1"/>
</dbReference>
<feature type="domain" description="Transketolase-like pyrimidine-binding" evidence="7">
    <location>
        <begin position="81"/>
        <end position="286"/>
    </location>
</feature>
<keyword evidence="6" id="KW-0496">Mitochondrion</keyword>
<keyword evidence="9" id="KW-1185">Reference proteome</keyword>
<evidence type="ECO:0000256" key="4">
    <source>
        <dbReference type="ARBA" id="ARBA00023002"/>
    </source>
</evidence>
<dbReference type="InterPro" id="IPR011603">
    <property type="entry name" value="2oxoglutarate_DH_E1"/>
</dbReference>
<comment type="caution">
    <text evidence="8">The sequence shown here is derived from an EMBL/GenBank/DDBJ whole genome shotgun (WGS) entry which is preliminary data.</text>
</comment>
<evidence type="ECO:0000259" key="7">
    <source>
        <dbReference type="SMART" id="SM00861"/>
    </source>
</evidence>
<dbReference type="Gene3D" id="3.40.50.11610">
    <property type="entry name" value="Multifunctional 2-oxoglutarate metabolism enzyme, C-terminal domain"/>
    <property type="match status" value="1"/>
</dbReference>
<dbReference type="GO" id="GO:0016624">
    <property type="term" value="F:oxidoreductase activity, acting on the aldehyde or oxo group of donors, disulfide as acceptor"/>
    <property type="evidence" value="ECO:0007669"/>
    <property type="project" value="InterPro"/>
</dbReference>
<dbReference type="InterPro" id="IPR042179">
    <property type="entry name" value="KGD_C_sf"/>
</dbReference>
<dbReference type="Pfam" id="PF02779">
    <property type="entry name" value="Transket_pyr"/>
    <property type="match status" value="1"/>
</dbReference>
<name>A0A4U5LXX9_STECR</name>
<dbReference type="OrthoDB" id="413077at2759"/>
<dbReference type="SUPFAM" id="SSF52518">
    <property type="entry name" value="Thiamin diphosphate-binding fold (THDP-binding)"/>
    <property type="match status" value="1"/>
</dbReference>
<dbReference type="EMBL" id="AZBU02000011">
    <property type="protein sequence ID" value="TKR61087.1"/>
    <property type="molecule type" value="Genomic_DNA"/>
</dbReference>
<comment type="cofactor">
    <cofactor evidence="1">
        <name>thiamine diphosphate</name>
        <dbReference type="ChEBI" id="CHEBI:58937"/>
    </cofactor>
</comment>
<dbReference type="Proteomes" id="UP000298663">
    <property type="component" value="Unassembled WGS sequence"/>
</dbReference>
<evidence type="ECO:0000256" key="5">
    <source>
        <dbReference type="ARBA" id="ARBA00023052"/>
    </source>
</evidence>
<evidence type="ECO:0000313" key="9">
    <source>
        <dbReference type="Proteomes" id="UP000298663"/>
    </source>
</evidence>
<dbReference type="AlphaFoldDB" id="A0A4U5LXX9"/>
<reference evidence="8 9" key="2">
    <citation type="journal article" date="2019" name="G3 (Bethesda)">
        <title>Hybrid Assembly of the Genome of the Entomopathogenic Nematode Steinernema carpocapsae Identifies the X-Chromosome.</title>
        <authorList>
            <person name="Serra L."/>
            <person name="Macchietto M."/>
            <person name="Macias-Munoz A."/>
            <person name="McGill C.J."/>
            <person name="Rodriguez I.M."/>
            <person name="Rodriguez B."/>
            <person name="Murad R."/>
            <person name="Mortazavi A."/>
        </authorList>
    </citation>
    <scope>NUCLEOTIDE SEQUENCE [LARGE SCALE GENOMIC DNA]</scope>
    <source>
        <strain evidence="8 9">ALL</strain>
    </source>
</reference>
<evidence type="ECO:0000256" key="2">
    <source>
        <dbReference type="ARBA" id="ARBA00004173"/>
    </source>
</evidence>
<dbReference type="PANTHER" id="PTHR23152">
    <property type="entry name" value="2-OXOGLUTARATE DEHYDROGENASE"/>
    <property type="match status" value="1"/>
</dbReference>
<evidence type="ECO:0000313" key="8">
    <source>
        <dbReference type="EMBL" id="TKR61087.1"/>
    </source>
</evidence>
<organism evidence="8 9">
    <name type="scientific">Steinernema carpocapsae</name>
    <name type="common">Entomopathogenic nematode</name>
    <dbReference type="NCBI Taxonomy" id="34508"/>
    <lineage>
        <taxon>Eukaryota</taxon>
        <taxon>Metazoa</taxon>
        <taxon>Ecdysozoa</taxon>
        <taxon>Nematoda</taxon>
        <taxon>Chromadorea</taxon>
        <taxon>Rhabditida</taxon>
        <taxon>Tylenchina</taxon>
        <taxon>Panagrolaimomorpha</taxon>
        <taxon>Strongyloidoidea</taxon>
        <taxon>Steinernematidae</taxon>
        <taxon>Steinernema</taxon>
    </lineage>
</organism>
<sequence length="434" mass="48665">MKDFRAIDLTGPRAAHLEGNWKGFQQAPKAFSKWETGVDEEFLRYVGAASVKTPEGFNVHPHLAKTHCDARVTKLEKGEGIDWATAEAMAFGSILMQGNDVRISGQDVGRGTFSHRHAMLTDQKTDAGYIPLNNLKDGQTNFLEVCNNLLSEEAILGFEFGYSMEHPKRLCVWEAQFGDFFNGAQIMIDTFLASAESKWLTQSGLVMLLPHGIDGAGPEHSSCRMERFLQLVDSREDQKPADGDNINFQVAHPTTSAQYFHLLRKQVVTPYRKPLVVVGPKVLLRHPKAASTLSEMGPGTHFQPVLADHTVLPYKVTKVVFVSGKHCFTLQKERDERKMDNIAVIRLEGIAPFPVEDIKKAMDLYPKANKFVWSQEEARNAGCWPFVNRRFAHAFGVNLEYAGRKELAWTATAIGEFHQKEIQEVIDETFALCS</sequence>
<gene>
    <name evidence="8" type="ORF">L596_028247</name>
</gene>
<evidence type="ECO:0000256" key="3">
    <source>
        <dbReference type="ARBA" id="ARBA00006936"/>
    </source>
</evidence>
<dbReference type="Gene3D" id="3.40.50.12470">
    <property type="match status" value="1"/>
</dbReference>
<protein>
    <recommendedName>
        <fullName evidence="7">Transketolase-like pyrimidine-binding domain-containing protein</fullName>
    </recommendedName>
</protein>
<comment type="subcellular location">
    <subcellularLocation>
        <location evidence="2">Mitochondrion</location>
    </subcellularLocation>
</comment>
<dbReference type="InterPro" id="IPR005475">
    <property type="entry name" value="Transketolase-like_Pyr-bd"/>
</dbReference>
<keyword evidence="4" id="KW-0560">Oxidoreductase</keyword>
<proteinExistence type="inferred from homology"/>